<dbReference type="InterPro" id="IPR050505">
    <property type="entry name" value="WDR55/POC1"/>
</dbReference>
<comment type="caution">
    <text evidence="4">The sequence shown here is derived from an EMBL/GenBank/DDBJ whole genome shotgun (WGS) entry which is preliminary data.</text>
</comment>
<proteinExistence type="predicted"/>
<dbReference type="CDD" id="cd00200">
    <property type="entry name" value="WD40"/>
    <property type="match status" value="1"/>
</dbReference>
<keyword evidence="2" id="KW-0677">Repeat</keyword>
<feature type="repeat" description="WD" evidence="3">
    <location>
        <begin position="177"/>
        <end position="217"/>
    </location>
</feature>
<dbReference type="InterPro" id="IPR036322">
    <property type="entry name" value="WD40_repeat_dom_sf"/>
</dbReference>
<dbReference type="InterPro" id="IPR001680">
    <property type="entry name" value="WD40_rpt"/>
</dbReference>
<feature type="repeat" description="WD" evidence="3">
    <location>
        <begin position="235"/>
        <end position="257"/>
    </location>
</feature>
<dbReference type="InterPro" id="IPR015943">
    <property type="entry name" value="WD40/YVTN_repeat-like_dom_sf"/>
</dbReference>
<evidence type="ECO:0000313" key="4">
    <source>
        <dbReference type="EMBL" id="OMJ74763.1"/>
    </source>
</evidence>
<dbReference type="Pfam" id="PF00400">
    <property type="entry name" value="WD40"/>
    <property type="match status" value="3"/>
</dbReference>
<sequence length="407" mass="45579">MNILPPCLCNRPQRSTWLKMQCSNCLGVLKDSQNINCSSQSSLHFAPSDNFSKSLIEYLSNGSRFMHKRSCTDKAQQSLSNLSKPPDNFKHLLRNPSEPFLIHKPNQLSAPACMYKKKEYLKRENLYFGHTNSVNCIAIQDNKLWTAGADYKVFSWFLPLNEGSVSKYEGKGRILSSIAHNRSITGIVTLNSESLLTSSMDKTVKIWTINNGLTKTKTYKQKAGVKCLSVLNTSFISATSDNKISIWDLNQNTNVISFSEHIKPVISIDTFKCNTFLTGSEDSLIKLWDSRACHSISSFTGHSDLVTSIKIVDQYSFLSGSRDGSVKTWDIRTFGVCKTLELEQEVTSVDWYKDLLIVGGDKLQVWSKNILLAETYADAKCVKYSSQTGSVVVGSFDNSVSIYKIIL</sequence>
<dbReference type="Proteomes" id="UP000187209">
    <property type="component" value="Unassembled WGS sequence"/>
</dbReference>
<gene>
    <name evidence="4" type="ORF">SteCoe_26242</name>
</gene>
<reference evidence="4 5" key="1">
    <citation type="submission" date="2016-11" db="EMBL/GenBank/DDBJ databases">
        <title>The macronuclear genome of Stentor coeruleus: a giant cell with tiny introns.</title>
        <authorList>
            <person name="Slabodnick M."/>
            <person name="Ruby J.G."/>
            <person name="Reiff S.B."/>
            <person name="Swart E.C."/>
            <person name="Gosai S."/>
            <person name="Prabakaran S."/>
            <person name="Witkowska E."/>
            <person name="Larue G.E."/>
            <person name="Fisher S."/>
            <person name="Freeman R.M."/>
            <person name="Gunawardena J."/>
            <person name="Chu W."/>
            <person name="Stover N.A."/>
            <person name="Gregory B.D."/>
            <person name="Nowacki M."/>
            <person name="Derisi J."/>
            <person name="Roy S.W."/>
            <person name="Marshall W.F."/>
            <person name="Sood P."/>
        </authorList>
    </citation>
    <scope>NUCLEOTIDE SEQUENCE [LARGE SCALE GENOMIC DNA]</scope>
    <source>
        <strain evidence="4">WM001</strain>
    </source>
</reference>
<dbReference type="AlphaFoldDB" id="A0A1R2BDD2"/>
<dbReference type="PROSITE" id="PS50082">
    <property type="entry name" value="WD_REPEATS_2"/>
    <property type="match status" value="4"/>
</dbReference>
<feature type="repeat" description="WD" evidence="3">
    <location>
        <begin position="258"/>
        <end position="298"/>
    </location>
</feature>
<dbReference type="EMBL" id="MPUH01000730">
    <property type="protein sequence ID" value="OMJ74763.1"/>
    <property type="molecule type" value="Genomic_DNA"/>
</dbReference>
<evidence type="ECO:0000256" key="3">
    <source>
        <dbReference type="PROSITE-ProRule" id="PRU00221"/>
    </source>
</evidence>
<dbReference type="PANTHER" id="PTHR44019">
    <property type="entry name" value="WD REPEAT-CONTAINING PROTEIN 55"/>
    <property type="match status" value="1"/>
</dbReference>
<dbReference type="SUPFAM" id="SSF50978">
    <property type="entry name" value="WD40 repeat-like"/>
    <property type="match status" value="1"/>
</dbReference>
<dbReference type="Gene3D" id="2.130.10.10">
    <property type="entry name" value="YVTN repeat-like/Quinoprotein amine dehydrogenase"/>
    <property type="match status" value="2"/>
</dbReference>
<evidence type="ECO:0000313" key="5">
    <source>
        <dbReference type="Proteomes" id="UP000187209"/>
    </source>
</evidence>
<feature type="repeat" description="WD" evidence="3">
    <location>
        <begin position="299"/>
        <end position="333"/>
    </location>
</feature>
<name>A0A1R2BDD2_9CILI</name>
<evidence type="ECO:0000256" key="1">
    <source>
        <dbReference type="ARBA" id="ARBA00022574"/>
    </source>
</evidence>
<dbReference type="InterPro" id="IPR020472">
    <property type="entry name" value="WD40_PAC1"/>
</dbReference>
<protein>
    <submittedName>
        <fullName evidence="4">Uncharacterized protein</fullName>
    </submittedName>
</protein>
<dbReference type="PANTHER" id="PTHR44019:SF8">
    <property type="entry name" value="POC1 CENTRIOLAR PROTEIN HOMOLOG"/>
    <property type="match status" value="1"/>
</dbReference>
<organism evidence="4 5">
    <name type="scientific">Stentor coeruleus</name>
    <dbReference type="NCBI Taxonomy" id="5963"/>
    <lineage>
        <taxon>Eukaryota</taxon>
        <taxon>Sar</taxon>
        <taxon>Alveolata</taxon>
        <taxon>Ciliophora</taxon>
        <taxon>Postciliodesmatophora</taxon>
        <taxon>Heterotrichea</taxon>
        <taxon>Heterotrichida</taxon>
        <taxon>Stentoridae</taxon>
        <taxon>Stentor</taxon>
    </lineage>
</organism>
<dbReference type="PROSITE" id="PS50294">
    <property type="entry name" value="WD_REPEATS_REGION"/>
    <property type="match status" value="1"/>
</dbReference>
<accession>A0A1R2BDD2</accession>
<keyword evidence="5" id="KW-1185">Reference proteome</keyword>
<dbReference type="OrthoDB" id="283099at2759"/>
<keyword evidence="1 3" id="KW-0853">WD repeat</keyword>
<dbReference type="SMART" id="SM00320">
    <property type="entry name" value="WD40"/>
    <property type="match status" value="7"/>
</dbReference>
<evidence type="ECO:0000256" key="2">
    <source>
        <dbReference type="ARBA" id="ARBA00022737"/>
    </source>
</evidence>
<dbReference type="PRINTS" id="PR00320">
    <property type="entry name" value="GPROTEINBRPT"/>
</dbReference>